<evidence type="ECO:0000256" key="1">
    <source>
        <dbReference type="SAM" id="MobiDB-lite"/>
    </source>
</evidence>
<keyword evidence="3" id="KW-1185">Reference proteome</keyword>
<proteinExistence type="predicted"/>
<gene>
    <name evidence="2" type="ORF">NLS_LOCUS6404</name>
</gene>
<evidence type="ECO:0000313" key="3">
    <source>
        <dbReference type="Proteomes" id="UP000277928"/>
    </source>
</evidence>
<name>A0A3P6T734_LITSI</name>
<evidence type="ECO:0000313" key="2">
    <source>
        <dbReference type="EMBL" id="VDK83876.1"/>
    </source>
</evidence>
<dbReference type="AlphaFoldDB" id="A0A3P6T734"/>
<dbReference type="EMBL" id="UYRX01000562">
    <property type="protein sequence ID" value="VDK83876.1"/>
    <property type="molecule type" value="Genomic_DNA"/>
</dbReference>
<organism evidence="2 3">
    <name type="scientific">Litomosoides sigmodontis</name>
    <name type="common">Filarial nematode worm</name>
    <dbReference type="NCBI Taxonomy" id="42156"/>
    <lineage>
        <taxon>Eukaryota</taxon>
        <taxon>Metazoa</taxon>
        <taxon>Ecdysozoa</taxon>
        <taxon>Nematoda</taxon>
        <taxon>Chromadorea</taxon>
        <taxon>Rhabditida</taxon>
        <taxon>Spirurina</taxon>
        <taxon>Spiruromorpha</taxon>
        <taxon>Filarioidea</taxon>
        <taxon>Onchocercidae</taxon>
        <taxon>Litomosoides</taxon>
    </lineage>
</organism>
<sequence length="38" mass="4383">MHASNQSSRMNRTEELERTAVIFKTTEKQSDQHATTMS</sequence>
<feature type="compositionally biased region" description="Polar residues" evidence="1">
    <location>
        <begin position="1"/>
        <end position="10"/>
    </location>
</feature>
<accession>A0A3P6T734</accession>
<reference evidence="2 3" key="1">
    <citation type="submission" date="2018-08" db="EMBL/GenBank/DDBJ databases">
        <authorList>
            <person name="Laetsch R D."/>
            <person name="Stevens L."/>
            <person name="Kumar S."/>
            <person name="Blaxter L. M."/>
        </authorList>
    </citation>
    <scope>NUCLEOTIDE SEQUENCE [LARGE SCALE GENOMIC DNA]</scope>
</reference>
<feature type="region of interest" description="Disordered" evidence="1">
    <location>
        <begin position="1"/>
        <end position="38"/>
    </location>
</feature>
<feature type="non-terminal residue" evidence="2">
    <location>
        <position position="38"/>
    </location>
</feature>
<dbReference type="Proteomes" id="UP000277928">
    <property type="component" value="Unassembled WGS sequence"/>
</dbReference>
<protein>
    <submittedName>
        <fullName evidence="2">Uncharacterized protein</fullName>
    </submittedName>
</protein>